<gene>
    <name evidence="1" type="ORF">BD311DRAFT_749133</name>
</gene>
<protein>
    <submittedName>
        <fullName evidence="1">Uncharacterized protein</fullName>
    </submittedName>
</protein>
<sequence length="160" mass="17928">MEICHNQRVRIGHPNMLCNVPFVGIATPRKPSPHTSRFLSRQCWAPACFSHSTDSHSPGVRLWVGIGVIKECLVPELRPLRCTPPCTGHDFLVPGNSRSLRLRRRSFDSNIYVFPPIAFMIHACPTKPPLDLHLPCVQCNDAEKRHTIYCVPGRGAEGRA</sequence>
<reference evidence="1" key="1">
    <citation type="submission" date="2019-01" db="EMBL/GenBank/DDBJ databases">
        <title>Draft genome sequences of three monokaryotic isolates of the white-rot basidiomycete fungus Dichomitus squalens.</title>
        <authorList>
            <consortium name="DOE Joint Genome Institute"/>
            <person name="Lopez S.C."/>
            <person name="Andreopoulos B."/>
            <person name="Pangilinan J."/>
            <person name="Lipzen A."/>
            <person name="Riley R."/>
            <person name="Ahrendt S."/>
            <person name="Ng V."/>
            <person name="Barry K."/>
            <person name="Daum C."/>
            <person name="Grigoriev I.V."/>
            <person name="Hilden K.S."/>
            <person name="Makela M.R."/>
            <person name="de Vries R.P."/>
        </authorList>
    </citation>
    <scope>NUCLEOTIDE SEQUENCE [LARGE SCALE GENOMIC DNA]</scope>
    <source>
        <strain evidence="1">OM18370.1</strain>
    </source>
</reference>
<name>A0A4Q9MZY5_9APHY</name>
<dbReference type="Proteomes" id="UP000292957">
    <property type="component" value="Unassembled WGS sequence"/>
</dbReference>
<proteinExistence type="predicted"/>
<dbReference type="EMBL" id="ML143392">
    <property type="protein sequence ID" value="TBU33058.1"/>
    <property type="molecule type" value="Genomic_DNA"/>
</dbReference>
<accession>A0A4Q9MZY5</accession>
<evidence type="ECO:0000313" key="1">
    <source>
        <dbReference type="EMBL" id="TBU33058.1"/>
    </source>
</evidence>
<dbReference type="AlphaFoldDB" id="A0A4Q9MZY5"/>
<organism evidence="1">
    <name type="scientific">Dichomitus squalens</name>
    <dbReference type="NCBI Taxonomy" id="114155"/>
    <lineage>
        <taxon>Eukaryota</taxon>
        <taxon>Fungi</taxon>
        <taxon>Dikarya</taxon>
        <taxon>Basidiomycota</taxon>
        <taxon>Agaricomycotina</taxon>
        <taxon>Agaricomycetes</taxon>
        <taxon>Polyporales</taxon>
        <taxon>Polyporaceae</taxon>
        <taxon>Dichomitus</taxon>
    </lineage>
</organism>